<dbReference type="InterPro" id="IPR007157">
    <property type="entry name" value="PspA_VIPP1"/>
</dbReference>
<accession>A0ABS6JWM6</accession>
<keyword evidence="2" id="KW-0175">Coiled coil</keyword>
<protein>
    <submittedName>
        <fullName evidence="4">PspA/IM30 family protein</fullName>
    </submittedName>
</protein>
<dbReference type="EMBL" id="JAHQCR010000065">
    <property type="protein sequence ID" value="MBU9722990.1"/>
    <property type="molecule type" value="Genomic_DNA"/>
</dbReference>
<dbReference type="PANTHER" id="PTHR31088:SF6">
    <property type="entry name" value="PHAGE SHOCK PROTEIN A"/>
    <property type="match status" value="1"/>
</dbReference>
<evidence type="ECO:0000256" key="3">
    <source>
        <dbReference type="SAM" id="MobiDB-lite"/>
    </source>
</evidence>
<keyword evidence="5" id="KW-1185">Reference proteome</keyword>
<evidence type="ECO:0000256" key="1">
    <source>
        <dbReference type="ARBA" id="ARBA00043985"/>
    </source>
</evidence>
<proteinExistence type="inferred from homology"/>
<feature type="region of interest" description="Disordered" evidence="3">
    <location>
        <begin position="188"/>
        <end position="226"/>
    </location>
</feature>
<comment type="similarity">
    <text evidence="1">Belongs to the PspA/Vipp/IM30 family.</text>
</comment>
<name>A0ABS6JWM6_9BACI</name>
<reference evidence="4 5" key="1">
    <citation type="submission" date="2021-06" db="EMBL/GenBank/DDBJ databases">
        <title>Bacillus sp. RD4P76, an endophyte from a halophyte.</title>
        <authorList>
            <person name="Sun J.-Q."/>
        </authorList>
    </citation>
    <scope>NUCLEOTIDE SEQUENCE [LARGE SCALE GENOMIC DNA]</scope>
    <source>
        <strain evidence="4 5">JCM 17098</strain>
    </source>
</reference>
<gene>
    <name evidence="4" type="ORF">KS407_16345</name>
</gene>
<feature type="coiled-coil region" evidence="2">
    <location>
        <begin position="93"/>
        <end position="141"/>
    </location>
</feature>
<comment type="caution">
    <text evidence="4">The sequence shown here is derived from an EMBL/GenBank/DDBJ whole genome shotgun (WGS) entry which is preliminary data.</text>
</comment>
<dbReference type="Pfam" id="PF04012">
    <property type="entry name" value="PspA_IM30"/>
    <property type="match status" value="1"/>
</dbReference>
<dbReference type="Proteomes" id="UP000790580">
    <property type="component" value="Unassembled WGS sequence"/>
</dbReference>
<dbReference type="RefSeq" id="WP_088073527.1">
    <property type="nucleotide sequence ID" value="NZ_JAHQCR010000065.1"/>
</dbReference>
<sequence>MSMLQRFKTIMASNVNALLDTSNPAKMVTKHLRELDKDFRQVKMELTTLQTAEQRALRLLNECKAEINKMHQYALKAMETNREDMARSFLEKKASLATKEADLEKQYESAKESTGQLKQMYEKLASDIETLESRRSTLKGKASVASAQKKINEAGVSMYQSMSSLDQMEEEVMRAQFEAEAMAELNGVPLDALEKSSKSVESAPSKPSLEDELAKLREEVKGKDQT</sequence>
<feature type="compositionally biased region" description="Basic and acidic residues" evidence="3">
    <location>
        <begin position="208"/>
        <end position="226"/>
    </location>
</feature>
<evidence type="ECO:0000313" key="5">
    <source>
        <dbReference type="Proteomes" id="UP000790580"/>
    </source>
</evidence>
<organism evidence="4 5">
    <name type="scientific">Evansella alkalicola</name>
    <dbReference type="NCBI Taxonomy" id="745819"/>
    <lineage>
        <taxon>Bacteria</taxon>
        <taxon>Bacillati</taxon>
        <taxon>Bacillota</taxon>
        <taxon>Bacilli</taxon>
        <taxon>Bacillales</taxon>
        <taxon>Bacillaceae</taxon>
        <taxon>Evansella</taxon>
    </lineage>
</organism>
<dbReference type="PANTHER" id="PTHR31088">
    <property type="entry name" value="MEMBRANE-ASSOCIATED PROTEIN VIPP1, CHLOROPLASTIC"/>
    <property type="match status" value="1"/>
</dbReference>
<evidence type="ECO:0000256" key="2">
    <source>
        <dbReference type="SAM" id="Coils"/>
    </source>
</evidence>
<evidence type="ECO:0000313" key="4">
    <source>
        <dbReference type="EMBL" id="MBU9722990.1"/>
    </source>
</evidence>